<proteinExistence type="inferred from homology"/>
<evidence type="ECO:0000256" key="5">
    <source>
        <dbReference type="ARBA" id="ARBA00022491"/>
    </source>
</evidence>
<feature type="compositionally biased region" description="Polar residues" evidence="9">
    <location>
        <begin position="256"/>
        <end position="266"/>
    </location>
</feature>
<accession>A0A2C5Z8K3</accession>
<keyword evidence="11" id="KW-1185">Reference proteome</keyword>
<feature type="compositionally biased region" description="Polar residues" evidence="9">
    <location>
        <begin position="195"/>
        <end position="230"/>
    </location>
</feature>
<sequence>MPPAARPVLAPRDANATTTPHKRRADNDDDNDAAAAKKSRLGPPSLEQEQQSPPPLSADKAESASRRLTRRKIELLRLRLALAKYKVRTGQESLPLERLENLPLPCSKPPSLLSAWPQADAAHGPPSQDDAAPSLQASPDKNAAASQQLLTHSHGLQPSVLQGSLNPSSSQDNLELLQQKDDAPNKLPIPLQHASLDTWQQNAPSSGLSHTASSAHQDSCPSPLQSGFHCSQQSPSSHPHPSDAQSASTEPCSLPSLLQSHESPSSRGGAATSLLWLARGGDT</sequence>
<keyword evidence="7" id="KW-0804">Transcription</keyword>
<evidence type="ECO:0000256" key="9">
    <source>
        <dbReference type="SAM" id="MobiDB-lite"/>
    </source>
</evidence>
<gene>
    <name evidence="10" type="ORF">CDD82_4133</name>
</gene>
<feature type="region of interest" description="Disordered" evidence="9">
    <location>
        <begin position="1"/>
        <end position="70"/>
    </location>
</feature>
<evidence type="ECO:0000256" key="1">
    <source>
        <dbReference type="ARBA" id="ARBA00004123"/>
    </source>
</evidence>
<keyword evidence="5" id="KW-0678">Repressor</keyword>
<feature type="region of interest" description="Disordered" evidence="9">
    <location>
        <begin position="87"/>
        <end position="283"/>
    </location>
</feature>
<dbReference type="InterPro" id="IPR013734">
    <property type="entry name" value="TF_Nrm1/Whi5"/>
</dbReference>
<comment type="subcellular location">
    <subcellularLocation>
        <location evidence="2">Cytoplasm</location>
    </subcellularLocation>
    <subcellularLocation>
        <location evidence="1">Nucleus</location>
    </subcellularLocation>
</comment>
<name>A0A2C5Z8K3_9HYPO</name>
<feature type="compositionally biased region" description="Basic and acidic residues" evidence="9">
    <location>
        <begin position="59"/>
        <end position="70"/>
    </location>
</feature>
<evidence type="ECO:0000256" key="4">
    <source>
        <dbReference type="ARBA" id="ARBA00022490"/>
    </source>
</evidence>
<comment type="similarity">
    <text evidence="3">Belongs to the WHI5/NRM1 family.</text>
</comment>
<dbReference type="GO" id="GO:0005634">
    <property type="term" value="C:nucleus"/>
    <property type="evidence" value="ECO:0007669"/>
    <property type="project" value="UniProtKB-SubCell"/>
</dbReference>
<evidence type="ECO:0000256" key="6">
    <source>
        <dbReference type="ARBA" id="ARBA00023015"/>
    </source>
</evidence>
<evidence type="ECO:0000313" key="11">
    <source>
        <dbReference type="Proteomes" id="UP000224854"/>
    </source>
</evidence>
<comment type="caution">
    <text evidence="10">The sequence shown here is derived from an EMBL/GenBank/DDBJ whole genome shotgun (WGS) entry which is preliminary data.</text>
</comment>
<protein>
    <submittedName>
        <fullName evidence="10">Uncharacterized protein</fullName>
    </submittedName>
</protein>
<evidence type="ECO:0000256" key="2">
    <source>
        <dbReference type="ARBA" id="ARBA00004496"/>
    </source>
</evidence>
<dbReference type="OrthoDB" id="5345625at2759"/>
<dbReference type="Proteomes" id="UP000224854">
    <property type="component" value="Unassembled WGS sequence"/>
</dbReference>
<evidence type="ECO:0000256" key="8">
    <source>
        <dbReference type="ARBA" id="ARBA00023242"/>
    </source>
</evidence>
<dbReference type="Pfam" id="PF08528">
    <property type="entry name" value="Whi5"/>
    <property type="match status" value="1"/>
</dbReference>
<dbReference type="EMBL" id="NJEU01000334">
    <property type="protein sequence ID" value="PHH76110.1"/>
    <property type="molecule type" value="Genomic_DNA"/>
</dbReference>
<dbReference type="GO" id="GO:0005737">
    <property type="term" value="C:cytoplasm"/>
    <property type="evidence" value="ECO:0007669"/>
    <property type="project" value="UniProtKB-SubCell"/>
</dbReference>
<evidence type="ECO:0000313" key="10">
    <source>
        <dbReference type="EMBL" id="PHH76110.1"/>
    </source>
</evidence>
<keyword evidence="4" id="KW-0963">Cytoplasm</keyword>
<feature type="compositionally biased region" description="Low complexity" evidence="9">
    <location>
        <begin position="101"/>
        <end position="114"/>
    </location>
</feature>
<feature type="compositionally biased region" description="Polar residues" evidence="9">
    <location>
        <begin position="135"/>
        <end position="173"/>
    </location>
</feature>
<evidence type="ECO:0000256" key="3">
    <source>
        <dbReference type="ARBA" id="ARBA00006922"/>
    </source>
</evidence>
<reference evidence="10 11" key="1">
    <citation type="submission" date="2017-06" db="EMBL/GenBank/DDBJ databases">
        <title>Ant-infecting Ophiocordyceps genomes reveal a high diversity of potential behavioral manipulation genes and a possible major role for enterotoxins.</title>
        <authorList>
            <person name="De Bekker C."/>
            <person name="Evans H.C."/>
            <person name="Brachmann A."/>
            <person name="Hughes D.P."/>
        </authorList>
    </citation>
    <scope>NUCLEOTIDE SEQUENCE [LARGE SCALE GENOMIC DNA]</scope>
    <source>
        <strain evidence="10 11">1348a</strain>
    </source>
</reference>
<evidence type="ECO:0000256" key="7">
    <source>
        <dbReference type="ARBA" id="ARBA00023163"/>
    </source>
</evidence>
<keyword evidence="6" id="KW-0805">Transcription regulation</keyword>
<dbReference type="AlphaFoldDB" id="A0A2C5Z8K3"/>
<feature type="compositionally biased region" description="Low complexity" evidence="9">
    <location>
        <begin position="231"/>
        <end position="248"/>
    </location>
</feature>
<keyword evidence="8" id="KW-0539">Nucleus</keyword>
<organism evidence="10 11">
    <name type="scientific">Ophiocordyceps australis</name>
    <dbReference type="NCBI Taxonomy" id="1399860"/>
    <lineage>
        <taxon>Eukaryota</taxon>
        <taxon>Fungi</taxon>
        <taxon>Dikarya</taxon>
        <taxon>Ascomycota</taxon>
        <taxon>Pezizomycotina</taxon>
        <taxon>Sordariomycetes</taxon>
        <taxon>Hypocreomycetidae</taxon>
        <taxon>Hypocreales</taxon>
        <taxon>Ophiocordycipitaceae</taxon>
        <taxon>Ophiocordyceps</taxon>
    </lineage>
</organism>